<dbReference type="InterPro" id="IPR051094">
    <property type="entry name" value="Diverse_Catalytic_Enzymes"/>
</dbReference>
<keyword evidence="9" id="KW-1185">Reference proteome</keyword>
<keyword evidence="2" id="KW-0479">Metal-binding</keyword>
<evidence type="ECO:0000313" key="9">
    <source>
        <dbReference type="Proteomes" id="UP001431532"/>
    </source>
</evidence>
<dbReference type="CDD" id="cd00077">
    <property type="entry name" value="HDc"/>
    <property type="match status" value="1"/>
</dbReference>
<evidence type="ECO:0000256" key="4">
    <source>
        <dbReference type="ARBA" id="ARBA00022801"/>
    </source>
</evidence>
<dbReference type="EC" id="3.6.1.41" evidence="1"/>
<dbReference type="GO" id="GO:0046872">
    <property type="term" value="F:metal ion binding"/>
    <property type="evidence" value="ECO:0007669"/>
    <property type="project" value="UniProtKB-KW"/>
</dbReference>
<comment type="catalytic activity">
    <reaction evidence="6">
        <text>P(1),P(4)-bis(5'-adenosyl) tetraphosphate + H2O = 2 ADP + 2 H(+)</text>
        <dbReference type="Rhea" id="RHEA:24252"/>
        <dbReference type="ChEBI" id="CHEBI:15377"/>
        <dbReference type="ChEBI" id="CHEBI:15378"/>
        <dbReference type="ChEBI" id="CHEBI:58141"/>
        <dbReference type="ChEBI" id="CHEBI:456216"/>
        <dbReference type="EC" id="3.6.1.41"/>
    </reaction>
</comment>
<dbReference type="GO" id="GO:0008803">
    <property type="term" value="F:bis(5'-nucleosyl)-tetraphosphatase (symmetrical) activity"/>
    <property type="evidence" value="ECO:0007669"/>
    <property type="project" value="UniProtKB-EC"/>
</dbReference>
<dbReference type="GO" id="GO:0000166">
    <property type="term" value="F:nucleotide binding"/>
    <property type="evidence" value="ECO:0007669"/>
    <property type="project" value="UniProtKB-KW"/>
</dbReference>
<dbReference type="InterPro" id="IPR003607">
    <property type="entry name" value="HD/PDEase_dom"/>
</dbReference>
<dbReference type="InterPro" id="IPR005249">
    <property type="entry name" value="YqeK"/>
</dbReference>
<feature type="domain" description="HD/PDEase" evidence="7">
    <location>
        <begin position="15"/>
        <end position="140"/>
    </location>
</feature>
<dbReference type="Gene3D" id="1.10.3210.10">
    <property type="entry name" value="Hypothetical protein af1432"/>
    <property type="match status" value="1"/>
</dbReference>
<keyword evidence="3" id="KW-0547">Nucleotide-binding</keyword>
<gene>
    <name evidence="8" type="primary">yqeK</name>
    <name evidence="8" type="ORF">QJ521_01925</name>
</gene>
<evidence type="ECO:0000256" key="2">
    <source>
        <dbReference type="ARBA" id="ARBA00022723"/>
    </source>
</evidence>
<dbReference type="RefSeq" id="WP_282838724.1">
    <property type="nucleotide sequence ID" value="NZ_JASCXW010000003.1"/>
</dbReference>
<dbReference type="PANTHER" id="PTHR35795:SF1">
    <property type="entry name" value="BIS(5'-NUCLEOSYL)-TETRAPHOSPHATASE, SYMMETRICAL"/>
    <property type="match status" value="1"/>
</dbReference>
<organism evidence="8 9">
    <name type="scientific">Peloplasma aerotolerans</name>
    <dbReference type="NCBI Taxonomy" id="3044389"/>
    <lineage>
        <taxon>Bacteria</taxon>
        <taxon>Bacillati</taxon>
        <taxon>Mycoplasmatota</taxon>
        <taxon>Mollicutes</taxon>
        <taxon>Acholeplasmatales</taxon>
        <taxon>Acholeplasmataceae</taxon>
        <taxon>Peloplasma</taxon>
    </lineage>
</organism>
<dbReference type="Pfam" id="PF01966">
    <property type="entry name" value="HD"/>
    <property type="match status" value="1"/>
</dbReference>
<evidence type="ECO:0000256" key="3">
    <source>
        <dbReference type="ARBA" id="ARBA00022741"/>
    </source>
</evidence>
<dbReference type="EMBL" id="JASCXW010000003">
    <property type="protein sequence ID" value="MDI6452309.1"/>
    <property type="molecule type" value="Genomic_DNA"/>
</dbReference>
<evidence type="ECO:0000256" key="1">
    <source>
        <dbReference type="ARBA" id="ARBA00012506"/>
    </source>
</evidence>
<name>A0AAW6U6V7_9MOLU</name>
<accession>A0AAW6U6V7</accession>
<dbReference type="AlphaFoldDB" id="A0AAW6U6V7"/>
<dbReference type="NCBIfam" id="TIGR00488">
    <property type="entry name" value="bis(5'-nucleosyl)-tetraphosphatase (symmetrical) YqeK"/>
    <property type="match status" value="1"/>
</dbReference>
<evidence type="ECO:0000256" key="5">
    <source>
        <dbReference type="ARBA" id="ARBA00023004"/>
    </source>
</evidence>
<dbReference type="PANTHER" id="PTHR35795">
    <property type="entry name" value="SLR1885 PROTEIN"/>
    <property type="match status" value="1"/>
</dbReference>
<sequence length="189" mass="22248">MIEQIKEKVTEKLKHHKKRLQHVFGVYETAVKLAKIHGVDEKKVAIAALYHDYSKYDTIEEQIQYLDLKSIKEYVDYPVIYHALSAAAQLEYDFKIRDKEILNAIKYHVWGRPNMTDIEKIIFISDSCEPNRKFKDCDMIYEMATKDLDLAVEHCMKISIEHVYKKQLTPSEEQFGAYAYYKEVNSGKT</sequence>
<protein>
    <recommendedName>
        <fullName evidence="1">bis(5'-nucleosyl)-tetraphosphatase (symmetrical)</fullName>
        <ecNumber evidence="1">3.6.1.41</ecNumber>
    </recommendedName>
</protein>
<keyword evidence="4 8" id="KW-0378">Hydrolase</keyword>
<dbReference type="SUPFAM" id="SSF109604">
    <property type="entry name" value="HD-domain/PDEase-like"/>
    <property type="match status" value="1"/>
</dbReference>
<proteinExistence type="predicted"/>
<keyword evidence="5" id="KW-0408">Iron</keyword>
<dbReference type="SMART" id="SM00471">
    <property type="entry name" value="HDc"/>
    <property type="match status" value="1"/>
</dbReference>
<dbReference type="Proteomes" id="UP001431532">
    <property type="component" value="Unassembled WGS sequence"/>
</dbReference>
<evidence type="ECO:0000259" key="7">
    <source>
        <dbReference type="SMART" id="SM00471"/>
    </source>
</evidence>
<comment type="caution">
    <text evidence="8">The sequence shown here is derived from an EMBL/GenBank/DDBJ whole genome shotgun (WGS) entry which is preliminary data.</text>
</comment>
<dbReference type="InterPro" id="IPR006674">
    <property type="entry name" value="HD_domain"/>
</dbReference>
<reference evidence="8" key="1">
    <citation type="submission" date="2023-05" db="EMBL/GenBank/DDBJ databases">
        <title>Mariniplasma microaerophilum sp. nov., a novel anaerobic mollicute isolated from terrestrial mud volcano, Taman Peninsula, Russia.</title>
        <authorList>
            <person name="Khomyakova M.A."/>
            <person name="Merkel A.Y."/>
            <person name="Slobodkin A.I."/>
        </authorList>
    </citation>
    <scope>NUCLEOTIDE SEQUENCE</scope>
    <source>
        <strain evidence="8">M4Ah</strain>
    </source>
</reference>
<evidence type="ECO:0000313" key="8">
    <source>
        <dbReference type="EMBL" id="MDI6452309.1"/>
    </source>
</evidence>
<evidence type="ECO:0000256" key="6">
    <source>
        <dbReference type="ARBA" id="ARBA00049417"/>
    </source>
</evidence>